<keyword evidence="1" id="KW-0472">Membrane</keyword>
<protein>
    <submittedName>
        <fullName evidence="2">Uncharacterized protein</fullName>
    </submittedName>
</protein>
<gene>
    <name evidence="2" type="ORF">ACFSUB_07940</name>
</gene>
<comment type="caution">
    <text evidence="2">The sequence shown here is derived from an EMBL/GenBank/DDBJ whole genome shotgun (WGS) entry which is preliminary data.</text>
</comment>
<accession>A0ABW5T3E8</accession>
<dbReference type="RefSeq" id="WP_380712643.1">
    <property type="nucleotide sequence ID" value="NZ_JBHUML010000002.1"/>
</dbReference>
<proteinExistence type="predicted"/>
<dbReference type="Proteomes" id="UP001597520">
    <property type="component" value="Unassembled WGS sequence"/>
</dbReference>
<keyword evidence="3" id="KW-1185">Reference proteome</keyword>
<reference evidence="3" key="1">
    <citation type="journal article" date="2019" name="Int. J. Syst. Evol. Microbiol.">
        <title>The Global Catalogue of Microorganisms (GCM) 10K type strain sequencing project: providing services to taxonomists for standard genome sequencing and annotation.</title>
        <authorList>
            <consortium name="The Broad Institute Genomics Platform"/>
            <consortium name="The Broad Institute Genome Sequencing Center for Infectious Disease"/>
            <person name="Wu L."/>
            <person name="Ma J."/>
        </authorList>
    </citation>
    <scope>NUCLEOTIDE SEQUENCE [LARGE SCALE GENOMIC DNA]</scope>
    <source>
        <strain evidence="3">KCTC 33792</strain>
    </source>
</reference>
<evidence type="ECO:0000313" key="2">
    <source>
        <dbReference type="EMBL" id="MFD2705395.1"/>
    </source>
</evidence>
<name>A0ABW5T3E8_9BACI</name>
<keyword evidence="1" id="KW-1133">Transmembrane helix</keyword>
<feature type="transmembrane region" description="Helical" evidence="1">
    <location>
        <begin position="6"/>
        <end position="23"/>
    </location>
</feature>
<evidence type="ECO:0000313" key="3">
    <source>
        <dbReference type="Proteomes" id="UP001597520"/>
    </source>
</evidence>
<keyword evidence="1" id="KW-0812">Transmembrane</keyword>
<feature type="transmembrane region" description="Helical" evidence="1">
    <location>
        <begin position="35"/>
        <end position="55"/>
    </location>
</feature>
<dbReference type="EMBL" id="JBHUML010000002">
    <property type="protein sequence ID" value="MFD2705395.1"/>
    <property type="molecule type" value="Genomic_DNA"/>
</dbReference>
<organism evidence="2 3">
    <name type="scientific">Salibacterium lacus</name>
    <dbReference type="NCBI Taxonomy" id="1898109"/>
    <lineage>
        <taxon>Bacteria</taxon>
        <taxon>Bacillati</taxon>
        <taxon>Bacillota</taxon>
        <taxon>Bacilli</taxon>
        <taxon>Bacillales</taxon>
        <taxon>Bacillaceae</taxon>
    </lineage>
</organism>
<evidence type="ECO:0000256" key="1">
    <source>
        <dbReference type="SAM" id="Phobius"/>
    </source>
</evidence>
<sequence>MILLESISFGLAVFIGWLLFDYSKEKQWRKEKIGESFIVGVVGAIGWGVFDLLLLY</sequence>